<name>A0ABQ9X0Q1_9EUKA</name>
<evidence type="ECO:0000313" key="3">
    <source>
        <dbReference type="Proteomes" id="UP001281761"/>
    </source>
</evidence>
<feature type="region of interest" description="Disordered" evidence="1">
    <location>
        <begin position="1"/>
        <end position="34"/>
    </location>
</feature>
<gene>
    <name evidence="2" type="ORF">BLNAU_19943</name>
</gene>
<organism evidence="2 3">
    <name type="scientific">Blattamonas nauphoetae</name>
    <dbReference type="NCBI Taxonomy" id="2049346"/>
    <lineage>
        <taxon>Eukaryota</taxon>
        <taxon>Metamonada</taxon>
        <taxon>Preaxostyla</taxon>
        <taxon>Oxymonadida</taxon>
        <taxon>Blattamonas</taxon>
    </lineage>
</organism>
<comment type="caution">
    <text evidence="2">The sequence shown here is derived from an EMBL/GenBank/DDBJ whole genome shotgun (WGS) entry which is preliminary data.</text>
</comment>
<sequence>MSHCSTLSSSPYPQTPHYTVTSREEAGSLTDDDRDDVKQLVDGESALFWIRFLSDLDGKIIPAENIATHSIIQRDIAPQSSQEGNIALNVVQQDLEAAPQHVSLRSLSQTNPSTIVHQSQMVLRERPPRTSFADYDTSIVSPPLEAPVSGGGDFVPDDPPFIITTSDPRFNEFLESLHQGEFVSWNLEEMERTVVRGEFILFHEHRLLPCDKRTTFRYFTELFPDNRIPEYKMYRLTKAMVHQASIRTDVCSVCVVGEQLRSQGRKLSEEIRQELTLCIRRHNEDNIFQRIQHNADIADLQDDECVLVADFKENINLPIGRTQVGESFYSRAPVQMLTFVLFRRVGVEIRQRVFTTLSRTLSKSSSFVIHALQTILRDEAFSNISTLKWWSDGAPHFHSREFVSFLLLNLRIHNREIETQVNFFFPQHGKNCCDRVFAKYSKLLSRYPSPINDFSTLIQILRKEANRAKVVPHVFLDCSDFMPPTSVHFLPLEHFKMSLFFSRSHDKIYAAPISDTTMLKLSSIAVVKTKAKRLTTKLSTVPDTMTDAFEDEVRRVLKQLHRRYPMQKVLDCDDDSEENGPDDLDTMRHDQSDYETSQPENECSRRKRMTRALLRRLSVIEIDDD</sequence>
<accession>A0ABQ9X0Q1</accession>
<feature type="compositionally biased region" description="Acidic residues" evidence="1">
    <location>
        <begin position="572"/>
        <end position="584"/>
    </location>
</feature>
<keyword evidence="3" id="KW-1185">Reference proteome</keyword>
<evidence type="ECO:0000256" key="1">
    <source>
        <dbReference type="SAM" id="MobiDB-lite"/>
    </source>
</evidence>
<reference evidence="2 3" key="1">
    <citation type="journal article" date="2022" name="bioRxiv">
        <title>Genomics of Preaxostyla Flagellates Illuminates Evolutionary Transitions and the Path Towards Mitochondrial Loss.</title>
        <authorList>
            <person name="Novak L.V.F."/>
            <person name="Treitli S.C."/>
            <person name="Pyrih J."/>
            <person name="Halakuc P."/>
            <person name="Pipaliya S.V."/>
            <person name="Vacek V."/>
            <person name="Brzon O."/>
            <person name="Soukal P."/>
            <person name="Eme L."/>
            <person name="Dacks J.B."/>
            <person name="Karnkowska A."/>
            <person name="Elias M."/>
            <person name="Hampl V."/>
        </authorList>
    </citation>
    <scope>NUCLEOTIDE SEQUENCE [LARGE SCALE GENOMIC DNA]</scope>
    <source>
        <strain evidence="2">NAU3</strain>
        <tissue evidence="2">Gut</tissue>
    </source>
</reference>
<protein>
    <submittedName>
        <fullName evidence="2">Uncharacterized protein</fullName>
    </submittedName>
</protein>
<feature type="compositionally biased region" description="Polar residues" evidence="1">
    <location>
        <begin position="1"/>
        <end position="21"/>
    </location>
</feature>
<proteinExistence type="predicted"/>
<feature type="region of interest" description="Disordered" evidence="1">
    <location>
        <begin position="571"/>
        <end position="607"/>
    </location>
</feature>
<dbReference type="EMBL" id="JARBJD010000271">
    <property type="protein sequence ID" value="KAK2945153.1"/>
    <property type="molecule type" value="Genomic_DNA"/>
</dbReference>
<dbReference type="Proteomes" id="UP001281761">
    <property type="component" value="Unassembled WGS sequence"/>
</dbReference>
<evidence type="ECO:0000313" key="2">
    <source>
        <dbReference type="EMBL" id="KAK2945153.1"/>
    </source>
</evidence>